<dbReference type="PANTHER" id="PTHR14226:SF76">
    <property type="entry name" value="NTE FAMILY PROTEIN RSSA"/>
    <property type="match status" value="1"/>
</dbReference>
<reference evidence="6 7" key="1">
    <citation type="submission" date="2020-08" db="EMBL/GenBank/DDBJ databases">
        <title>Genomic Encyclopedia of Type Strains, Phase IV (KMG-IV): sequencing the most valuable type-strain genomes for metagenomic binning, comparative biology and taxonomic classification.</title>
        <authorList>
            <person name="Goeker M."/>
        </authorList>
    </citation>
    <scope>NUCLEOTIDE SEQUENCE [LARGE SCALE GENOMIC DNA]</scope>
    <source>
        <strain evidence="6 7">DSM 29854</strain>
    </source>
</reference>
<keyword evidence="3 4" id="KW-0443">Lipid metabolism</keyword>
<dbReference type="GO" id="GO:0016787">
    <property type="term" value="F:hydrolase activity"/>
    <property type="evidence" value="ECO:0007669"/>
    <property type="project" value="UniProtKB-UniRule"/>
</dbReference>
<feature type="domain" description="PNPLA" evidence="5">
    <location>
        <begin position="6"/>
        <end position="166"/>
    </location>
</feature>
<evidence type="ECO:0000313" key="7">
    <source>
        <dbReference type="Proteomes" id="UP000563094"/>
    </source>
</evidence>
<feature type="active site" description="Proton acceptor" evidence="4">
    <location>
        <position position="153"/>
    </location>
</feature>
<feature type="short sequence motif" description="DGA/G" evidence="4">
    <location>
        <begin position="153"/>
        <end position="155"/>
    </location>
</feature>
<evidence type="ECO:0000313" key="6">
    <source>
        <dbReference type="EMBL" id="MBA9075444.1"/>
    </source>
</evidence>
<accession>A0A839G7P2</accession>
<evidence type="ECO:0000256" key="4">
    <source>
        <dbReference type="PROSITE-ProRule" id="PRU01161"/>
    </source>
</evidence>
<dbReference type="SUPFAM" id="SSF52151">
    <property type="entry name" value="FabD/lysophospholipase-like"/>
    <property type="match status" value="1"/>
</dbReference>
<protein>
    <submittedName>
        <fullName evidence="6">NTE family protein</fullName>
    </submittedName>
</protein>
<dbReference type="GO" id="GO:0016042">
    <property type="term" value="P:lipid catabolic process"/>
    <property type="evidence" value="ECO:0007669"/>
    <property type="project" value="UniProtKB-UniRule"/>
</dbReference>
<dbReference type="PROSITE" id="PS51635">
    <property type="entry name" value="PNPLA"/>
    <property type="match status" value="1"/>
</dbReference>
<comment type="caution">
    <text evidence="6">The sequence shown here is derived from an EMBL/GenBank/DDBJ whole genome shotgun (WGS) entry which is preliminary data.</text>
</comment>
<comment type="caution">
    <text evidence="4">Lacks conserved residue(s) required for the propagation of feature annotation.</text>
</comment>
<dbReference type="InterPro" id="IPR002641">
    <property type="entry name" value="PNPLA_dom"/>
</dbReference>
<dbReference type="Pfam" id="PF01734">
    <property type="entry name" value="Patatin"/>
    <property type="match status" value="1"/>
</dbReference>
<dbReference type="PANTHER" id="PTHR14226">
    <property type="entry name" value="NEUROPATHY TARGET ESTERASE/SWISS CHEESE D.MELANOGASTER"/>
    <property type="match status" value="1"/>
</dbReference>
<dbReference type="AlphaFoldDB" id="A0A839G7P2"/>
<feature type="short sequence motif" description="GXSXG" evidence="4">
    <location>
        <begin position="37"/>
        <end position="41"/>
    </location>
</feature>
<dbReference type="InterPro" id="IPR050301">
    <property type="entry name" value="NTE"/>
</dbReference>
<feature type="active site" description="Nucleophile" evidence="4">
    <location>
        <position position="39"/>
    </location>
</feature>
<evidence type="ECO:0000256" key="2">
    <source>
        <dbReference type="ARBA" id="ARBA00022963"/>
    </source>
</evidence>
<dbReference type="Gene3D" id="3.40.1090.10">
    <property type="entry name" value="Cytosolic phospholipase A2 catalytic domain"/>
    <property type="match status" value="1"/>
</dbReference>
<dbReference type="Proteomes" id="UP000563094">
    <property type="component" value="Unassembled WGS sequence"/>
</dbReference>
<evidence type="ECO:0000256" key="1">
    <source>
        <dbReference type="ARBA" id="ARBA00022801"/>
    </source>
</evidence>
<keyword evidence="7" id="KW-1185">Reference proteome</keyword>
<dbReference type="EMBL" id="JACJIQ010000001">
    <property type="protein sequence ID" value="MBA9075444.1"/>
    <property type="molecule type" value="Genomic_DNA"/>
</dbReference>
<sequence length="294" mass="32606">MKNVRLVLGSGGARGMAHIGIIEELEKEGFCIKEVIGSSMGAVVGGIYCAGYLRQFRDWLLTLDKVGVFQLLDFTLSGEGFVKGERVFRTIEKLIGEHQIEQFKVPFTAVAVDVLNQEEVHYKTGSLFKALRASIAIPTLFTPAYEEGRQLVDGGVLNPLPVNLVTREPGDWVVAVNLNGNPPCPPAPTVFAETANQEKAAYLKMLSAWWEQSPAQVPPKKVAHLGLFDLLTKSLDMMQDKMADLMIHLHQPELVITIPRETCGIFEFYRAEELIDKGRQAFWEAYTAQQQSAG</sequence>
<name>A0A839G7P2_9BACT</name>
<gene>
    <name evidence="6" type="ORF">FHS90_000141</name>
</gene>
<evidence type="ECO:0000256" key="3">
    <source>
        <dbReference type="ARBA" id="ARBA00023098"/>
    </source>
</evidence>
<proteinExistence type="predicted"/>
<dbReference type="RefSeq" id="WP_066838383.1">
    <property type="nucleotide sequence ID" value="NZ_JACJIQ010000001.1"/>
</dbReference>
<organism evidence="6 7">
    <name type="scientific">Rufibacter quisquiliarum</name>
    <dbReference type="NCBI Taxonomy" id="1549639"/>
    <lineage>
        <taxon>Bacteria</taxon>
        <taxon>Pseudomonadati</taxon>
        <taxon>Bacteroidota</taxon>
        <taxon>Cytophagia</taxon>
        <taxon>Cytophagales</taxon>
        <taxon>Hymenobacteraceae</taxon>
        <taxon>Rufibacter</taxon>
    </lineage>
</organism>
<dbReference type="InterPro" id="IPR016035">
    <property type="entry name" value="Acyl_Trfase/lysoPLipase"/>
</dbReference>
<keyword evidence="1 4" id="KW-0378">Hydrolase</keyword>
<keyword evidence="2 4" id="KW-0442">Lipid degradation</keyword>
<evidence type="ECO:0000259" key="5">
    <source>
        <dbReference type="PROSITE" id="PS51635"/>
    </source>
</evidence>